<dbReference type="Gene3D" id="1.10.10.200">
    <property type="match status" value="1"/>
</dbReference>
<keyword evidence="3 6" id="KW-0805">Transcription regulation</keyword>
<gene>
    <name evidence="10" type="ORF">H9804_07275</name>
</gene>
<organism evidence="10 11">
    <name type="scientific">Candidatus Mucispirillum faecigallinarum</name>
    <dbReference type="NCBI Taxonomy" id="2838699"/>
    <lineage>
        <taxon>Bacteria</taxon>
        <taxon>Pseudomonadati</taxon>
        <taxon>Deferribacterota</taxon>
        <taxon>Deferribacteres</taxon>
        <taxon>Deferribacterales</taxon>
        <taxon>Mucispirillaceae</taxon>
        <taxon>Mucispirillum</taxon>
    </lineage>
</organism>
<comment type="caution">
    <text evidence="10">The sequence shown here is derived from an EMBL/GenBank/DDBJ whole genome shotgun (WGS) entry which is preliminary data.</text>
</comment>
<dbReference type="AlphaFoldDB" id="A0A9D2GVD1"/>
<name>A0A9D2GVD1_9BACT</name>
<feature type="region of interest" description="Disordered" evidence="7">
    <location>
        <begin position="1"/>
        <end position="21"/>
    </location>
</feature>
<dbReference type="FunFam" id="1.10.10.200:FF:000001">
    <property type="entry name" value="Probable transcriptional regulatory protein YebC"/>
    <property type="match status" value="1"/>
</dbReference>
<dbReference type="PANTHER" id="PTHR12532:SF6">
    <property type="entry name" value="TRANSCRIPTIONAL REGULATORY PROTEIN YEBC-RELATED"/>
    <property type="match status" value="1"/>
</dbReference>
<reference evidence="10" key="1">
    <citation type="journal article" date="2021" name="PeerJ">
        <title>Extensive microbial diversity within the chicken gut microbiome revealed by metagenomics and culture.</title>
        <authorList>
            <person name="Gilroy R."/>
            <person name="Ravi A."/>
            <person name="Getino M."/>
            <person name="Pursley I."/>
            <person name="Horton D.L."/>
            <person name="Alikhan N.F."/>
            <person name="Baker D."/>
            <person name="Gharbi K."/>
            <person name="Hall N."/>
            <person name="Watson M."/>
            <person name="Adriaenssens E.M."/>
            <person name="Foster-Nyarko E."/>
            <person name="Jarju S."/>
            <person name="Secka A."/>
            <person name="Antonio M."/>
            <person name="Oren A."/>
            <person name="Chaudhuri R.R."/>
            <person name="La Ragione R."/>
            <person name="Hildebrand F."/>
            <person name="Pallen M.J."/>
        </authorList>
    </citation>
    <scope>NUCLEOTIDE SEQUENCE</scope>
    <source>
        <strain evidence="10">ChiW4-1371</strain>
    </source>
</reference>
<accession>A0A9D2GVD1</accession>
<comment type="similarity">
    <text evidence="1 6">Belongs to the TACO1 family.</text>
</comment>
<evidence type="ECO:0000256" key="5">
    <source>
        <dbReference type="ARBA" id="ARBA00023163"/>
    </source>
</evidence>
<dbReference type="GO" id="GO:0003677">
    <property type="term" value="F:DNA binding"/>
    <property type="evidence" value="ECO:0007669"/>
    <property type="project" value="UniProtKB-UniRule"/>
</dbReference>
<keyword evidence="5 6" id="KW-0804">Transcription</keyword>
<proteinExistence type="inferred from homology"/>
<dbReference type="HAMAP" id="MF_00693">
    <property type="entry name" value="Transcrip_reg_TACO1"/>
    <property type="match status" value="1"/>
</dbReference>
<evidence type="ECO:0000256" key="7">
    <source>
        <dbReference type="SAM" id="MobiDB-lite"/>
    </source>
</evidence>
<dbReference type="Pfam" id="PF20772">
    <property type="entry name" value="TACO1_YebC_N"/>
    <property type="match status" value="1"/>
</dbReference>
<feature type="domain" description="TACO1/YebC-like N-terminal" evidence="9">
    <location>
        <begin position="5"/>
        <end position="76"/>
    </location>
</feature>
<dbReference type="InterPro" id="IPR049083">
    <property type="entry name" value="TACO1_YebC_N"/>
</dbReference>
<dbReference type="Pfam" id="PF01709">
    <property type="entry name" value="Transcrip_reg"/>
    <property type="match status" value="1"/>
</dbReference>
<dbReference type="InterPro" id="IPR002876">
    <property type="entry name" value="Transcrip_reg_TACO1-like"/>
</dbReference>
<dbReference type="NCBIfam" id="NF009044">
    <property type="entry name" value="PRK12378.1"/>
    <property type="match status" value="1"/>
</dbReference>
<evidence type="ECO:0000259" key="8">
    <source>
        <dbReference type="Pfam" id="PF01709"/>
    </source>
</evidence>
<evidence type="ECO:0000259" key="9">
    <source>
        <dbReference type="Pfam" id="PF20772"/>
    </source>
</evidence>
<dbReference type="NCBIfam" id="NF001030">
    <property type="entry name" value="PRK00110.1"/>
    <property type="match status" value="1"/>
</dbReference>
<evidence type="ECO:0000256" key="2">
    <source>
        <dbReference type="ARBA" id="ARBA00022490"/>
    </source>
</evidence>
<evidence type="ECO:0000256" key="4">
    <source>
        <dbReference type="ARBA" id="ARBA00023125"/>
    </source>
</evidence>
<evidence type="ECO:0000313" key="10">
    <source>
        <dbReference type="EMBL" id="HIZ89730.1"/>
    </source>
</evidence>
<feature type="domain" description="TACO1/YebC-like second and third" evidence="8">
    <location>
        <begin position="82"/>
        <end position="236"/>
    </location>
</feature>
<evidence type="ECO:0000256" key="3">
    <source>
        <dbReference type="ARBA" id="ARBA00023015"/>
    </source>
</evidence>
<keyword evidence="2 6" id="KW-0963">Cytoplasm</keyword>
<dbReference type="Gene3D" id="3.30.70.980">
    <property type="match status" value="2"/>
</dbReference>
<protein>
    <recommendedName>
        <fullName evidence="6">Probable transcriptional regulatory protein H9804_07275</fullName>
    </recommendedName>
</protein>
<dbReference type="InterPro" id="IPR017856">
    <property type="entry name" value="Integrase-like_N"/>
</dbReference>
<dbReference type="InterPro" id="IPR048300">
    <property type="entry name" value="TACO1_YebC-like_2nd/3rd_dom"/>
</dbReference>
<sequence>MSGHSKWANIKHRKEAQDNKKGKIFTKIARELTVAAKIGGGDPASNSRLRLALDKARSANMPKDNVERAIKKGTGEGNDQVFEDITYEGYAPGGVGILVKTLTDNRNRTIMEVRTVITKRGGSMAEAGAVAWQFENKGIIEVPVTACSEDDIMNHALEAGAEDVITDGDVYSITTEPSEFENVKKHLEANNIKIDFAELTMKPKTTIDVEGEAAKKLIALVEALEDLDDVQEVYGNYKIDDSVFDEL</sequence>
<dbReference type="FunFam" id="3.30.70.980:FF:000002">
    <property type="entry name" value="Probable transcriptional regulatory protein YebC"/>
    <property type="match status" value="1"/>
</dbReference>
<dbReference type="SUPFAM" id="SSF75625">
    <property type="entry name" value="YebC-like"/>
    <property type="match status" value="1"/>
</dbReference>
<dbReference type="GO" id="GO:0005829">
    <property type="term" value="C:cytosol"/>
    <property type="evidence" value="ECO:0007669"/>
    <property type="project" value="TreeGrafter"/>
</dbReference>
<dbReference type="GO" id="GO:0006355">
    <property type="term" value="P:regulation of DNA-templated transcription"/>
    <property type="evidence" value="ECO:0007669"/>
    <property type="project" value="UniProtKB-UniRule"/>
</dbReference>
<dbReference type="PANTHER" id="PTHR12532">
    <property type="entry name" value="TRANSLATIONAL ACTIVATOR OF CYTOCHROME C OXIDASE 1"/>
    <property type="match status" value="1"/>
</dbReference>
<dbReference type="InterPro" id="IPR029072">
    <property type="entry name" value="YebC-like"/>
</dbReference>
<comment type="subcellular location">
    <subcellularLocation>
        <location evidence="6">Cytoplasm</location>
    </subcellularLocation>
</comment>
<dbReference type="NCBIfam" id="TIGR01033">
    <property type="entry name" value="YebC/PmpR family DNA-binding transcriptional regulator"/>
    <property type="match status" value="1"/>
</dbReference>
<keyword evidence="4 6" id="KW-0238">DNA-binding</keyword>
<evidence type="ECO:0000313" key="11">
    <source>
        <dbReference type="Proteomes" id="UP000824176"/>
    </source>
</evidence>
<reference evidence="10" key="2">
    <citation type="submission" date="2021-04" db="EMBL/GenBank/DDBJ databases">
        <authorList>
            <person name="Gilroy R."/>
        </authorList>
    </citation>
    <scope>NUCLEOTIDE SEQUENCE</scope>
    <source>
        <strain evidence="10">ChiW4-1371</strain>
    </source>
</reference>
<dbReference type="Proteomes" id="UP000824176">
    <property type="component" value="Unassembled WGS sequence"/>
</dbReference>
<dbReference type="EMBL" id="DXAQ01000114">
    <property type="protein sequence ID" value="HIZ89730.1"/>
    <property type="molecule type" value="Genomic_DNA"/>
</dbReference>
<evidence type="ECO:0000256" key="1">
    <source>
        <dbReference type="ARBA" id="ARBA00008724"/>
    </source>
</evidence>
<evidence type="ECO:0000256" key="6">
    <source>
        <dbReference type="HAMAP-Rule" id="MF_00693"/>
    </source>
</evidence>
<dbReference type="InterPro" id="IPR026564">
    <property type="entry name" value="Transcrip_reg_TACO1-like_dom3"/>
</dbReference>